<proteinExistence type="predicted"/>
<protein>
    <recommendedName>
        <fullName evidence="1">Protein kinase domain-containing protein</fullName>
    </recommendedName>
</protein>
<dbReference type="Pfam" id="PF07714">
    <property type="entry name" value="PK_Tyr_Ser-Thr"/>
    <property type="match status" value="1"/>
</dbReference>
<organism evidence="2 3">
    <name type="scientific">Jaapia argillacea MUCL 33604</name>
    <dbReference type="NCBI Taxonomy" id="933084"/>
    <lineage>
        <taxon>Eukaryota</taxon>
        <taxon>Fungi</taxon>
        <taxon>Dikarya</taxon>
        <taxon>Basidiomycota</taxon>
        <taxon>Agaricomycotina</taxon>
        <taxon>Agaricomycetes</taxon>
        <taxon>Agaricomycetidae</taxon>
        <taxon>Jaapiales</taxon>
        <taxon>Jaapiaceae</taxon>
        <taxon>Jaapia</taxon>
    </lineage>
</organism>
<dbReference type="AlphaFoldDB" id="A0A067P8Q3"/>
<dbReference type="InterPro" id="IPR011009">
    <property type="entry name" value="Kinase-like_dom_sf"/>
</dbReference>
<dbReference type="STRING" id="933084.A0A067P8Q3"/>
<dbReference type="HOGENOM" id="CLU_000288_7_19_1"/>
<dbReference type="SUPFAM" id="SSF56112">
    <property type="entry name" value="Protein kinase-like (PK-like)"/>
    <property type="match status" value="1"/>
</dbReference>
<evidence type="ECO:0000259" key="1">
    <source>
        <dbReference type="PROSITE" id="PS50011"/>
    </source>
</evidence>
<dbReference type="GO" id="GO:0004674">
    <property type="term" value="F:protein serine/threonine kinase activity"/>
    <property type="evidence" value="ECO:0007669"/>
    <property type="project" value="TreeGrafter"/>
</dbReference>
<dbReference type="InterPro" id="IPR008266">
    <property type="entry name" value="Tyr_kinase_AS"/>
</dbReference>
<evidence type="ECO:0000313" key="3">
    <source>
        <dbReference type="Proteomes" id="UP000027265"/>
    </source>
</evidence>
<sequence length="607" mass="68352">MSFVASPWPSDLPEPRVYKYLSSLLIRAIQKASPPDHDLSSSRQWSDLRDCLGQMSNIGVVQSLVRCSKFRDSLYHVLKGVERRDETQEREAIAKDQADIVSLLGKVIDSEEHKAEVVSLEDDEADSFMILAQTVLDDWGWWRRIGNGRPQARGDVDTSDHFFNFTEKFCRDVHKLLISLSLRCQKLPSSICIDGVKLWSKVSILGGSFADVYQGELGGVVVALKRPRALQDKESDQLIICKKVFQEALIWKSLEHRYVLPFLGIDAISFAPLSCIVSPWMRHGDILTFLKRSGPVQVDIDQLLLEITEGLNYLHQSKMIHGDLRGNNILIDDTRHVRLADFGLASIADVTKGARSTNNAGSPQWMAPELHFPDRFNLSFERTFASDVYALGCVYLEIYTRHPPFMGCSDAQLALKLHRKQRPSRPSSAQCLERTLPDDLWSLIEHCWSELPEDRPSAATALRDMEDICRGTVTTAKITCPLPETEVVLPTSPPTRPVSTLPTTVNFTEQRRSPRAAFSSVSPDPTEASLPNSCVVCYNQPKHSDGNIQHDFCSDACALKWNQTCRIRGCEEPVIFDGIQAFEVCITHHAMWVVQFPRALFALIMLF</sequence>
<keyword evidence="3" id="KW-1185">Reference proteome</keyword>
<dbReference type="InterPro" id="IPR051681">
    <property type="entry name" value="Ser/Thr_Kinases-Pseudokinases"/>
</dbReference>
<reference evidence="3" key="1">
    <citation type="journal article" date="2014" name="Proc. Natl. Acad. Sci. U.S.A.">
        <title>Extensive sampling of basidiomycete genomes demonstrates inadequacy of the white-rot/brown-rot paradigm for wood decay fungi.</title>
        <authorList>
            <person name="Riley R."/>
            <person name="Salamov A.A."/>
            <person name="Brown D.W."/>
            <person name="Nagy L.G."/>
            <person name="Floudas D."/>
            <person name="Held B.W."/>
            <person name="Levasseur A."/>
            <person name="Lombard V."/>
            <person name="Morin E."/>
            <person name="Otillar R."/>
            <person name="Lindquist E.A."/>
            <person name="Sun H."/>
            <person name="LaButti K.M."/>
            <person name="Schmutz J."/>
            <person name="Jabbour D."/>
            <person name="Luo H."/>
            <person name="Baker S.E."/>
            <person name="Pisabarro A.G."/>
            <person name="Walton J.D."/>
            <person name="Blanchette R.A."/>
            <person name="Henrissat B."/>
            <person name="Martin F."/>
            <person name="Cullen D."/>
            <person name="Hibbett D.S."/>
            <person name="Grigoriev I.V."/>
        </authorList>
    </citation>
    <scope>NUCLEOTIDE SEQUENCE [LARGE SCALE GENOMIC DNA]</scope>
    <source>
        <strain evidence="3">MUCL 33604</strain>
    </source>
</reference>
<dbReference type="InParanoid" id="A0A067P8Q3"/>
<dbReference type="InterPro" id="IPR001245">
    <property type="entry name" value="Ser-Thr/Tyr_kinase_cat_dom"/>
</dbReference>
<dbReference type="PROSITE" id="PS00109">
    <property type="entry name" value="PROTEIN_KINASE_TYR"/>
    <property type="match status" value="1"/>
</dbReference>
<gene>
    <name evidence="2" type="ORF">JAAARDRAFT_589916</name>
</gene>
<dbReference type="PANTHER" id="PTHR44329:SF214">
    <property type="entry name" value="PROTEIN KINASE DOMAIN-CONTAINING PROTEIN"/>
    <property type="match status" value="1"/>
</dbReference>
<accession>A0A067P8Q3</accession>
<dbReference type="PANTHER" id="PTHR44329">
    <property type="entry name" value="SERINE/THREONINE-PROTEIN KINASE TNNI3K-RELATED"/>
    <property type="match status" value="1"/>
</dbReference>
<dbReference type="Gene3D" id="1.10.510.10">
    <property type="entry name" value="Transferase(Phosphotransferase) domain 1"/>
    <property type="match status" value="1"/>
</dbReference>
<dbReference type="PROSITE" id="PS50011">
    <property type="entry name" value="PROTEIN_KINASE_DOM"/>
    <property type="match status" value="1"/>
</dbReference>
<dbReference type="EMBL" id="KL197764">
    <property type="protein sequence ID" value="KDQ50205.1"/>
    <property type="molecule type" value="Genomic_DNA"/>
</dbReference>
<evidence type="ECO:0000313" key="2">
    <source>
        <dbReference type="EMBL" id="KDQ50205.1"/>
    </source>
</evidence>
<dbReference type="Proteomes" id="UP000027265">
    <property type="component" value="Unassembled WGS sequence"/>
</dbReference>
<dbReference type="OrthoDB" id="4062651at2759"/>
<feature type="domain" description="Protein kinase" evidence="1">
    <location>
        <begin position="198"/>
        <end position="468"/>
    </location>
</feature>
<dbReference type="GO" id="GO:0005524">
    <property type="term" value="F:ATP binding"/>
    <property type="evidence" value="ECO:0007669"/>
    <property type="project" value="InterPro"/>
</dbReference>
<dbReference type="PRINTS" id="PR00109">
    <property type="entry name" value="TYRKINASE"/>
</dbReference>
<dbReference type="InterPro" id="IPR000719">
    <property type="entry name" value="Prot_kinase_dom"/>
</dbReference>
<name>A0A067P8Q3_9AGAM</name>